<accession>A0AAV4TZD0</accession>
<protein>
    <submittedName>
        <fullName evidence="2">Uncharacterized protein</fullName>
    </submittedName>
</protein>
<evidence type="ECO:0000256" key="1">
    <source>
        <dbReference type="SAM" id="MobiDB-lite"/>
    </source>
</evidence>
<evidence type="ECO:0000313" key="2">
    <source>
        <dbReference type="EMBL" id="GIY50821.1"/>
    </source>
</evidence>
<proteinExistence type="predicted"/>
<feature type="region of interest" description="Disordered" evidence="1">
    <location>
        <begin position="56"/>
        <end position="85"/>
    </location>
</feature>
<dbReference type="Proteomes" id="UP001054945">
    <property type="component" value="Unassembled WGS sequence"/>
</dbReference>
<evidence type="ECO:0000313" key="3">
    <source>
        <dbReference type="Proteomes" id="UP001054945"/>
    </source>
</evidence>
<dbReference type="EMBL" id="BPLR01012030">
    <property type="protein sequence ID" value="GIY50821.1"/>
    <property type="molecule type" value="Genomic_DNA"/>
</dbReference>
<sequence length="85" mass="9866">MLKKTTCPENPLAYNLIFFTPWTSLIPKPIPAKKILMPAISVKNFIKKLRINHQTTQVTSQRRMDFHKKQSLKSAKTPEKDDQKS</sequence>
<organism evidence="2 3">
    <name type="scientific">Caerostris extrusa</name>
    <name type="common">Bark spider</name>
    <name type="synonym">Caerostris bankana</name>
    <dbReference type="NCBI Taxonomy" id="172846"/>
    <lineage>
        <taxon>Eukaryota</taxon>
        <taxon>Metazoa</taxon>
        <taxon>Ecdysozoa</taxon>
        <taxon>Arthropoda</taxon>
        <taxon>Chelicerata</taxon>
        <taxon>Arachnida</taxon>
        <taxon>Araneae</taxon>
        <taxon>Araneomorphae</taxon>
        <taxon>Entelegynae</taxon>
        <taxon>Araneoidea</taxon>
        <taxon>Araneidae</taxon>
        <taxon>Caerostris</taxon>
    </lineage>
</organism>
<comment type="caution">
    <text evidence="2">The sequence shown here is derived from an EMBL/GenBank/DDBJ whole genome shotgun (WGS) entry which is preliminary data.</text>
</comment>
<feature type="compositionally biased region" description="Basic and acidic residues" evidence="1">
    <location>
        <begin position="76"/>
        <end position="85"/>
    </location>
</feature>
<reference evidence="2 3" key="1">
    <citation type="submission" date="2021-06" db="EMBL/GenBank/DDBJ databases">
        <title>Caerostris extrusa draft genome.</title>
        <authorList>
            <person name="Kono N."/>
            <person name="Arakawa K."/>
        </authorList>
    </citation>
    <scope>NUCLEOTIDE SEQUENCE [LARGE SCALE GENOMIC DNA]</scope>
</reference>
<keyword evidence="3" id="KW-1185">Reference proteome</keyword>
<name>A0AAV4TZD0_CAEEX</name>
<gene>
    <name evidence="2" type="ORF">CEXT_364151</name>
</gene>
<dbReference type="AlphaFoldDB" id="A0AAV4TZD0"/>